<evidence type="ECO:0000313" key="2">
    <source>
        <dbReference type="EMBL" id="GMH08491.1"/>
    </source>
</evidence>
<accession>A0AAD3XLA1</accession>
<feature type="region of interest" description="Disordered" evidence="1">
    <location>
        <begin position="48"/>
        <end position="191"/>
    </location>
</feature>
<organism evidence="2 3">
    <name type="scientific">Nepenthes gracilis</name>
    <name type="common">Slender pitcher plant</name>
    <dbReference type="NCBI Taxonomy" id="150966"/>
    <lineage>
        <taxon>Eukaryota</taxon>
        <taxon>Viridiplantae</taxon>
        <taxon>Streptophyta</taxon>
        <taxon>Embryophyta</taxon>
        <taxon>Tracheophyta</taxon>
        <taxon>Spermatophyta</taxon>
        <taxon>Magnoliopsida</taxon>
        <taxon>eudicotyledons</taxon>
        <taxon>Gunneridae</taxon>
        <taxon>Pentapetalae</taxon>
        <taxon>Caryophyllales</taxon>
        <taxon>Nepenthaceae</taxon>
        <taxon>Nepenthes</taxon>
    </lineage>
</organism>
<dbReference type="Proteomes" id="UP001279734">
    <property type="component" value="Unassembled WGS sequence"/>
</dbReference>
<gene>
    <name evidence="2" type="ORF">Nepgr_010331</name>
</gene>
<name>A0AAD3XLA1_NEPGR</name>
<proteinExistence type="predicted"/>
<protein>
    <submittedName>
        <fullName evidence="2">Uncharacterized protein</fullName>
    </submittedName>
</protein>
<evidence type="ECO:0000313" key="3">
    <source>
        <dbReference type="Proteomes" id="UP001279734"/>
    </source>
</evidence>
<reference evidence="2" key="1">
    <citation type="submission" date="2023-05" db="EMBL/GenBank/DDBJ databases">
        <title>Nepenthes gracilis genome sequencing.</title>
        <authorList>
            <person name="Fukushima K."/>
        </authorList>
    </citation>
    <scope>NUCLEOTIDE SEQUENCE</scope>
    <source>
        <strain evidence="2">SING2019-196</strain>
    </source>
</reference>
<dbReference type="EMBL" id="BSYO01000008">
    <property type="protein sequence ID" value="GMH08491.1"/>
    <property type="molecule type" value="Genomic_DNA"/>
</dbReference>
<evidence type="ECO:0000256" key="1">
    <source>
        <dbReference type="SAM" id="MobiDB-lite"/>
    </source>
</evidence>
<feature type="compositionally biased region" description="Pro residues" evidence="1">
    <location>
        <begin position="123"/>
        <end position="191"/>
    </location>
</feature>
<comment type="caution">
    <text evidence="2">The sequence shown here is derived from an EMBL/GenBank/DDBJ whole genome shotgun (WGS) entry which is preliminary data.</text>
</comment>
<sequence length="191" mass="20199">MSSIAAAVSPNLKKSIPFLYSSSAVQTTTANLSRPFSFSYSHRLASRRNGPIAYGPSENPGKSPPEFPSRPNGDSILPPVPPEVPEISTIPEVDPTSPDEVIHTRTEEIGTPRPRPDPRPNPEPDFPGPPIPSPPGPDTVPPPTSPDVVPPPPDGLPPPPEELPPRLPEIVPPPSTPPPAIDPPTGPRVVF</sequence>
<dbReference type="AlphaFoldDB" id="A0AAD3XLA1"/>
<feature type="compositionally biased region" description="Basic and acidic residues" evidence="1">
    <location>
        <begin position="100"/>
        <end position="122"/>
    </location>
</feature>
<keyword evidence="3" id="KW-1185">Reference proteome</keyword>